<comment type="caution">
    <text evidence="1">The sequence shown here is derived from an EMBL/GenBank/DDBJ whole genome shotgun (WGS) entry which is preliminary data.</text>
</comment>
<dbReference type="EMBL" id="JBBKAJ010000022">
    <property type="protein sequence ID" value="MEJ8637358.1"/>
    <property type="molecule type" value="Genomic_DNA"/>
</dbReference>
<sequence length="183" mass="19448">MFERFTRDAREVVTHSVARAEKADADAVTEEHLLLALLDQQGTKAAFAFSALGVTDRRASVETALAEGRRRGGLSNADVEALAGFGVNVGEIVARVEEAHGPGALQASKRSKSWWSGHRPFTPAAKGVLVKSLRIATGRGDRVIGGEHLLLALTSGPGVVSEVLADHGVTYQSLERVLFPVRA</sequence>
<name>A0ACC6Q0V0_9ACTN</name>
<proteinExistence type="predicted"/>
<protein>
    <submittedName>
        <fullName evidence="1">Clp protease N-terminal domain-containing protein</fullName>
    </submittedName>
</protein>
<evidence type="ECO:0000313" key="1">
    <source>
        <dbReference type="EMBL" id="MEJ8637358.1"/>
    </source>
</evidence>
<keyword evidence="1" id="KW-0378">Hydrolase</keyword>
<accession>A0ACC6Q0V0</accession>
<dbReference type="Proteomes" id="UP001377168">
    <property type="component" value="Unassembled WGS sequence"/>
</dbReference>
<organism evidence="1 2">
    <name type="scientific">Streptomyces achmelvichensis</name>
    <dbReference type="NCBI Taxonomy" id="3134111"/>
    <lineage>
        <taxon>Bacteria</taxon>
        <taxon>Bacillati</taxon>
        <taxon>Actinomycetota</taxon>
        <taxon>Actinomycetes</taxon>
        <taxon>Kitasatosporales</taxon>
        <taxon>Streptomycetaceae</taxon>
        <taxon>Streptomyces</taxon>
    </lineage>
</organism>
<keyword evidence="1" id="KW-0645">Protease</keyword>
<gene>
    <name evidence="1" type="ORF">WKI67_28725</name>
</gene>
<keyword evidence="2" id="KW-1185">Reference proteome</keyword>
<evidence type="ECO:0000313" key="2">
    <source>
        <dbReference type="Proteomes" id="UP001377168"/>
    </source>
</evidence>
<reference evidence="1" key="1">
    <citation type="submission" date="2024-03" db="EMBL/GenBank/DDBJ databases">
        <title>Novel Streptomyces species of biotechnological and ecological value are a feature of Machair soil.</title>
        <authorList>
            <person name="Prole J.R."/>
            <person name="Goodfellow M."/>
            <person name="Allenby N."/>
            <person name="Ward A.C."/>
        </authorList>
    </citation>
    <scope>NUCLEOTIDE SEQUENCE</scope>
    <source>
        <strain evidence="1">MS2.AVA.5</strain>
    </source>
</reference>